<evidence type="ECO:0000259" key="2">
    <source>
        <dbReference type="PROSITE" id="PS50853"/>
    </source>
</evidence>
<accession>A0A6P1VLT3</accession>
<dbReference type="AlphaFoldDB" id="A0A6P1VLT3"/>
<dbReference type="EMBL" id="CP045997">
    <property type="protein sequence ID" value="QHV94023.1"/>
    <property type="molecule type" value="Genomic_DNA"/>
</dbReference>
<reference evidence="3 4" key="1">
    <citation type="submission" date="2019-11" db="EMBL/GenBank/DDBJ databases">
        <title>Spirosoma endbachense sp. nov., isolated from a natural salt meadow.</title>
        <authorList>
            <person name="Rojas J."/>
            <person name="Ambika Manirajan B."/>
            <person name="Ratering S."/>
            <person name="Suarez C."/>
            <person name="Geissler-Plaum R."/>
            <person name="Schnell S."/>
        </authorList>
    </citation>
    <scope>NUCLEOTIDE SEQUENCE [LARGE SCALE GENOMIC DNA]</scope>
    <source>
        <strain evidence="3 4">I-24</strain>
    </source>
</reference>
<protein>
    <submittedName>
        <fullName evidence="3">PKD domain-containing protein</fullName>
    </submittedName>
</protein>
<dbReference type="InterPro" id="IPR003961">
    <property type="entry name" value="FN3_dom"/>
</dbReference>
<dbReference type="GO" id="GO:0004553">
    <property type="term" value="F:hydrolase activity, hydrolyzing O-glycosyl compounds"/>
    <property type="evidence" value="ECO:0007669"/>
    <property type="project" value="UniProtKB-ARBA"/>
</dbReference>
<name>A0A6P1VLT3_9BACT</name>
<dbReference type="InterPro" id="IPR035986">
    <property type="entry name" value="PKD_dom_sf"/>
</dbReference>
<dbReference type="Gene3D" id="2.60.120.200">
    <property type="match status" value="1"/>
</dbReference>
<dbReference type="Gene3D" id="2.60.40.10">
    <property type="entry name" value="Immunoglobulins"/>
    <property type="match status" value="2"/>
</dbReference>
<dbReference type="RefSeq" id="WP_162384444.1">
    <property type="nucleotide sequence ID" value="NZ_CP045997.1"/>
</dbReference>
<keyword evidence="4" id="KW-1185">Reference proteome</keyword>
<dbReference type="InterPro" id="IPR013320">
    <property type="entry name" value="ConA-like_dom_sf"/>
</dbReference>
<feature type="domain" description="Fibronectin type-III" evidence="2">
    <location>
        <begin position="124"/>
        <end position="226"/>
    </location>
</feature>
<evidence type="ECO:0000313" key="4">
    <source>
        <dbReference type="Proteomes" id="UP000464577"/>
    </source>
</evidence>
<dbReference type="SMART" id="SM00089">
    <property type="entry name" value="PKD"/>
    <property type="match status" value="1"/>
</dbReference>
<dbReference type="SUPFAM" id="SSF49299">
    <property type="entry name" value="PKD domain"/>
    <property type="match status" value="1"/>
</dbReference>
<dbReference type="InterPro" id="IPR036116">
    <property type="entry name" value="FN3_sf"/>
</dbReference>
<evidence type="ECO:0000313" key="3">
    <source>
        <dbReference type="EMBL" id="QHV94023.1"/>
    </source>
</evidence>
<dbReference type="InterPro" id="IPR013783">
    <property type="entry name" value="Ig-like_fold"/>
</dbReference>
<dbReference type="Pfam" id="PF13385">
    <property type="entry name" value="Laminin_G_3"/>
    <property type="match status" value="1"/>
</dbReference>
<evidence type="ECO:0000259" key="1">
    <source>
        <dbReference type="PROSITE" id="PS50093"/>
    </source>
</evidence>
<feature type="domain" description="Fibronectin type-III" evidence="2">
    <location>
        <begin position="231"/>
        <end position="329"/>
    </location>
</feature>
<dbReference type="InterPro" id="IPR000601">
    <property type="entry name" value="PKD_dom"/>
</dbReference>
<dbReference type="PROSITE" id="PS50853">
    <property type="entry name" value="FN3"/>
    <property type="match status" value="2"/>
</dbReference>
<feature type="domain" description="PKD" evidence="1">
    <location>
        <begin position="71"/>
        <end position="125"/>
    </location>
</feature>
<dbReference type="Proteomes" id="UP000464577">
    <property type="component" value="Chromosome"/>
</dbReference>
<dbReference type="GO" id="GO:0005975">
    <property type="term" value="P:carbohydrate metabolic process"/>
    <property type="evidence" value="ECO:0007669"/>
    <property type="project" value="UniProtKB-ARBA"/>
</dbReference>
<dbReference type="CDD" id="cd00063">
    <property type="entry name" value="FN3"/>
    <property type="match status" value="1"/>
</dbReference>
<proteinExistence type="predicted"/>
<dbReference type="KEGG" id="senf:GJR95_02825"/>
<dbReference type="CDD" id="cd00146">
    <property type="entry name" value="PKD"/>
    <property type="match status" value="1"/>
</dbReference>
<dbReference type="Pfam" id="PF00801">
    <property type="entry name" value="PKD"/>
    <property type="match status" value="1"/>
</dbReference>
<dbReference type="SUPFAM" id="SSF49265">
    <property type="entry name" value="Fibronectin type III"/>
    <property type="match status" value="1"/>
</dbReference>
<dbReference type="SUPFAM" id="SSF49899">
    <property type="entry name" value="Concanavalin A-like lectins/glucanases"/>
    <property type="match status" value="1"/>
</dbReference>
<organism evidence="3 4">
    <name type="scientific">Spirosoma endbachense</name>
    <dbReference type="NCBI Taxonomy" id="2666025"/>
    <lineage>
        <taxon>Bacteria</taxon>
        <taxon>Pseudomonadati</taxon>
        <taxon>Bacteroidota</taxon>
        <taxon>Cytophagia</taxon>
        <taxon>Cytophagales</taxon>
        <taxon>Cytophagaceae</taxon>
        <taxon>Spirosoma</taxon>
    </lineage>
</organism>
<sequence>MKKTILTYLFSILLICLGGIFLWACESWELPTRKSQRNCTKPQGTLIAQMQQRKVDFSITGSSGTIDRVLWDFGNGSTTATTGMTVSYTYPTSGTYTAKATLTNSCLVETTLQSVIVVSDAVSPTVSLQAATNIVTSSALVGMTVISTGNASITQYGVCYSDKNTMPTKETDATQSLIGSLAVNTSVPFSLTGLQPNTLYYVRSFATNSAGKTGYSDPQTFRTGVGPSVSSNGNPTVGVSTAVVSFILTNPGNPAAIQYGVLYSSTSSTPDINNSGPGVTVTNPNLGANTLVNLTDLKANTTYYYRPYAKLPSGEIVYGPINSFTTQVDAVADGLIAYLPFTDKSLQDATGNGNNALLIDNPGFTSDRKGKANAAILLDGINDYFYMADNSSLQPDAFSISIWIKPNAINNVNDRMQIYNKSRWSDSKFEMYSSLVKINETGPGLTFMTNIKQNSNCEVAKGWQSFEFSSNPQLGNWYHLVFTYSGRSSRMYFNGVLLDQKDNLPAASIDKCPGGELKFGAQIQTFPNYFSGAMDEVRIYRRVLSANEVQTLFTQ</sequence>
<dbReference type="Pfam" id="PF00041">
    <property type="entry name" value="fn3"/>
    <property type="match status" value="1"/>
</dbReference>
<dbReference type="InterPro" id="IPR022409">
    <property type="entry name" value="PKD/Chitinase_dom"/>
</dbReference>
<gene>
    <name evidence="3" type="ORF">GJR95_02825</name>
</gene>
<dbReference type="PROSITE" id="PS50093">
    <property type="entry name" value="PKD"/>
    <property type="match status" value="1"/>
</dbReference>